<dbReference type="InterPro" id="IPR051536">
    <property type="entry name" value="UDG_Type-4/5"/>
</dbReference>
<evidence type="ECO:0000256" key="3">
    <source>
        <dbReference type="ARBA" id="ARBA00022763"/>
    </source>
</evidence>
<keyword evidence="6" id="KW-0411">Iron-sulfur</keyword>
<keyword evidence="5" id="KW-0408">Iron</keyword>
<dbReference type="GO" id="GO:0033958">
    <property type="term" value="F:DNA-deoxyinosine glycosylase activity"/>
    <property type="evidence" value="ECO:0007669"/>
    <property type="project" value="InterPro"/>
</dbReference>
<evidence type="ECO:0000259" key="11">
    <source>
        <dbReference type="SMART" id="SM00986"/>
    </source>
</evidence>
<keyword evidence="2" id="KW-0479">Metal-binding</keyword>
<evidence type="ECO:0000256" key="1">
    <source>
        <dbReference type="ARBA" id="ARBA00022485"/>
    </source>
</evidence>
<dbReference type="AlphaFoldDB" id="A0A1H5N3L9"/>
<evidence type="ECO:0000256" key="9">
    <source>
        <dbReference type="ARBA" id="ARBA00023887"/>
    </source>
</evidence>
<reference evidence="13" key="1">
    <citation type="submission" date="2016-10" db="EMBL/GenBank/DDBJ databases">
        <authorList>
            <person name="Varghese N."/>
            <person name="Submissions S."/>
        </authorList>
    </citation>
    <scope>NUCLEOTIDE SEQUENCE [LARGE SCALE GENOMIC DNA]</scope>
    <source>
        <strain evidence="13">DSM 21368</strain>
    </source>
</reference>
<evidence type="ECO:0000313" key="12">
    <source>
        <dbReference type="EMBL" id="SEE96195.1"/>
    </source>
</evidence>
<dbReference type="GO" id="GO:0006284">
    <property type="term" value="P:base-excision repair"/>
    <property type="evidence" value="ECO:0007669"/>
    <property type="project" value="InterPro"/>
</dbReference>
<evidence type="ECO:0000256" key="4">
    <source>
        <dbReference type="ARBA" id="ARBA00022801"/>
    </source>
</evidence>
<accession>A0A1H5N3L9</accession>
<dbReference type="CDD" id="cd10031">
    <property type="entry name" value="UDG-F5_TTUDGB_like"/>
    <property type="match status" value="1"/>
</dbReference>
<comment type="similarity">
    <text evidence="8">Belongs to the uracil-DNA glycosylase (UDG) superfamily. Type 5 (UDGb) family.</text>
</comment>
<dbReference type="OrthoDB" id="9787663at2"/>
<dbReference type="RefSeq" id="WP_089774847.1">
    <property type="nucleotide sequence ID" value="NZ_FNTX01000002.1"/>
</dbReference>
<keyword evidence="7" id="KW-0234">DNA repair</keyword>
<evidence type="ECO:0000256" key="7">
    <source>
        <dbReference type="ARBA" id="ARBA00023204"/>
    </source>
</evidence>
<feature type="domain" description="Uracil-DNA glycosylase-like" evidence="11">
    <location>
        <begin position="99"/>
        <end position="276"/>
    </location>
</feature>
<keyword evidence="13" id="KW-1185">Reference proteome</keyword>
<dbReference type="Pfam" id="PF03167">
    <property type="entry name" value="UDG"/>
    <property type="match status" value="1"/>
</dbReference>
<dbReference type="InterPro" id="IPR044147">
    <property type="entry name" value="UdgB-like"/>
</dbReference>
<protein>
    <recommendedName>
        <fullName evidence="9">Type-5 uracil-DNA glycosylase</fullName>
    </recommendedName>
</protein>
<evidence type="ECO:0000256" key="5">
    <source>
        <dbReference type="ARBA" id="ARBA00023004"/>
    </source>
</evidence>
<feature type="compositionally biased region" description="Basic and acidic residues" evidence="10">
    <location>
        <begin position="1"/>
        <end position="11"/>
    </location>
</feature>
<dbReference type="Proteomes" id="UP000199220">
    <property type="component" value="Unassembled WGS sequence"/>
</dbReference>
<dbReference type="SUPFAM" id="SSF52141">
    <property type="entry name" value="Uracil-DNA glycosylase-like"/>
    <property type="match status" value="1"/>
</dbReference>
<dbReference type="SMART" id="SM00986">
    <property type="entry name" value="UDG"/>
    <property type="match status" value="1"/>
</dbReference>
<name>A0A1H5N3L9_9MICO</name>
<dbReference type="InterPro" id="IPR036895">
    <property type="entry name" value="Uracil-DNA_glycosylase-like_sf"/>
</dbReference>
<proteinExistence type="inferred from homology"/>
<dbReference type="PANTHER" id="PTHR33693:SF3">
    <property type="entry name" value="TYPE-5 URACIL-DNA GLYCOSYLASE"/>
    <property type="match status" value="1"/>
</dbReference>
<sequence length="283" mass="30627">MPDGPDREIRPHPRTGVPYRSPVPPGTGWPEDPARPGTTRAKDREQVARLAASSRSLEVLDARSSVCRACPRLVAWREEVATTRRRAFDGEPYWGRPAPGFGDPGAHLLIVGLAPAAHGANRTGRVFTGDRSGDWIFAALHRAGYANQAGSIDAADGMHLDGARIVAAVRCAPPDNAPTPEEKRTCAPWLDREIELLAPRLTAILTLGGIGWQATFAALRRLGWQVPRPLPSFGHGVQVPVTRPDGRGVAVIGSYHVSQQNTFTGRLTETMLDDVLRQCRHGS</sequence>
<dbReference type="SMART" id="SM00987">
    <property type="entry name" value="UreE_C"/>
    <property type="match status" value="1"/>
</dbReference>
<dbReference type="GO" id="GO:0046872">
    <property type="term" value="F:metal ion binding"/>
    <property type="evidence" value="ECO:0007669"/>
    <property type="project" value="UniProtKB-KW"/>
</dbReference>
<keyword evidence="3" id="KW-0227">DNA damage</keyword>
<organism evidence="12 13">
    <name type="scientific">Ruania alba</name>
    <dbReference type="NCBI Taxonomy" id="648782"/>
    <lineage>
        <taxon>Bacteria</taxon>
        <taxon>Bacillati</taxon>
        <taxon>Actinomycetota</taxon>
        <taxon>Actinomycetes</taxon>
        <taxon>Micrococcales</taxon>
        <taxon>Ruaniaceae</taxon>
        <taxon>Ruania</taxon>
    </lineage>
</organism>
<dbReference type="InterPro" id="IPR005122">
    <property type="entry name" value="Uracil-DNA_glycosylase-like"/>
</dbReference>
<evidence type="ECO:0000256" key="6">
    <source>
        <dbReference type="ARBA" id="ARBA00023014"/>
    </source>
</evidence>
<dbReference type="STRING" id="648782.SAMN04488554_3908"/>
<evidence type="ECO:0000256" key="10">
    <source>
        <dbReference type="SAM" id="MobiDB-lite"/>
    </source>
</evidence>
<evidence type="ECO:0000256" key="8">
    <source>
        <dbReference type="ARBA" id="ARBA00023779"/>
    </source>
</evidence>
<feature type="region of interest" description="Disordered" evidence="10">
    <location>
        <begin position="1"/>
        <end position="44"/>
    </location>
</feature>
<dbReference type="PANTHER" id="PTHR33693">
    <property type="entry name" value="TYPE-5 URACIL-DNA GLYCOSYLASE"/>
    <property type="match status" value="1"/>
</dbReference>
<gene>
    <name evidence="12" type="ORF">SAMN04488554_3908</name>
</gene>
<dbReference type="Gene3D" id="3.40.470.10">
    <property type="entry name" value="Uracil-DNA glycosylase-like domain"/>
    <property type="match status" value="1"/>
</dbReference>
<keyword evidence="1" id="KW-0004">4Fe-4S</keyword>
<dbReference type="GO" id="GO:0051539">
    <property type="term" value="F:4 iron, 4 sulfur cluster binding"/>
    <property type="evidence" value="ECO:0007669"/>
    <property type="project" value="UniProtKB-KW"/>
</dbReference>
<keyword evidence="4" id="KW-0378">Hydrolase</keyword>
<dbReference type="GO" id="GO:0004844">
    <property type="term" value="F:uracil DNA N-glycosylase activity"/>
    <property type="evidence" value="ECO:0007669"/>
    <property type="project" value="InterPro"/>
</dbReference>
<dbReference type="EMBL" id="FNTX01000002">
    <property type="protein sequence ID" value="SEE96195.1"/>
    <property type="molecule type" value="Genomic_DNA"/>
</dbReference>
<evidence type="ECO:0000256" key="2">
    <source>
        <dbReference type="ARBA" id="ARBA00022723"/>
    </source>
</evidence>
<evidence type="ECO:0000313" key="13">
    <source>
        <dbReference type="Proteomes" id="UP000199220"/>
    </source>
</evidence>